<dbReference type="Gene3D" id="3.30.200.20">
    <property type="entry name" value="Phosphorylase Kinase, domain 1"/>
    <property type="match status" value="1"/>
</dbReference>
<keyword evidence="2" id="KW-0808">Transferase</keyword>
<dbReference type="CDD" id="cd05155">
    <property type="entry name" value="APH_ChoK_like_1"/>
    <property type="match status" value="1"/>
</dbReference>
<evidence type="ECO:0000313" key="3">
    <source>
        <dbReference type="Proteomes" id="UP001348641"/>
    </source>
</evidence>
<dbReference type="PANTHER" id="PTHR21310:SF42">
    <property type="entry name" value="BIFUNCTIONAL AAC_APH"/>
    <property type="match status" value="1"/>
</dbReference>
<feature type="domain" description="Aminoglycoside phosphotransferase" evidence="1">
    <location>
        <begin position="35"/>
        <end position="264"/>
    </location>
</feature>
<dbReference type="RefSeq" id="WP_330159195.1">
    <property type="nucleotide sequence ID" value="NZ_BAAAJA010000004.1"/>
</dbReference>
<dbReference type="Gene3D" id="3.90.1200.10">
    <property type="match status" value="1"/>
</dbReference>
<organism evidence="2 3">
    <name type="scientific">Nocardiopsis tropica</name>
    <dbReference type="NCBI Taxonomy" id="109330"/>
    <lineage>
        <taxon>Bacteria</taxon>
        <taxon>Bacillati</taxon>
        <taxon>Actinomycetota</taxon>
        <taxon>Actinomycetes</taxon>
        <taxon>Streptosporangiales</taxon>
        <taxon>Nocardiopsidaceae</taxon>
        <taxon>Nocardiopsis</taxon>
    </lineage>
</organism>
<dbReference type="InterPro" id="IPR051678">
    <property type="entry name" value="AGP_Transferase"/>
</dbReference>
<name>A0ABU7KS70_9ACTN</name>
<dbReference type="EC" id="2.7.-.-" evidence="2"/>
<dbReference type="InterPro" id="IPR002575">
    <property type="entry name" value="Aminoglycoside_PTrfase"/>
</dbReference>
<accession>A0ABU7KS70</accession>
<dbReference type="Proteomes" id="UP001348641">
    <property type="component" value="Unassembled WGS sequence"/>
</dbReference>
<dbReference type="EMBL" id="JAUUCC010000040">
    <property type="protein sequence ID" value="MEE2052151.1"/>
    <property type="molecule type" value="Genomic_DNA"/>
</dbReference>
<sequence length="299" mass="32306">MDMHEGQVAVSAEAAARIVAAEFPGWAGLPLAPVLPGGTDNTVFRLGEGFSLRFPLRPGDPGEIGRRLRAEAAAARELSGRTRFATPEPVAIGGPQEGYPLPWAVQTWLPGTPADRLDPGGSTGFALDLAEFVRGVRAVDTRGRAFRGAGRGGRIGDHDAWMRTCLERSEGLLDVPRLRGLWEGMRELPRGGEPDLMCHGDLIPGNLLVRDGRLAGVLDVGGLGSADPALDLVCAWHLLDEGPRHAFREALDSGDREWERGRAWAFQQAMGLVWYYRYSNPAMSRTGRRTLGRIAGAAR</sequence>
<proteinExistence type="predicted"/>
<gene>
    <name evidence="2" type="ORF">Q8A49_16755</name>
</gene>
<dbReference type="PANTHER" id="PTHR21310">
    <property type="entry name" value="AMINOGLYCOSIDE PHOSPHOTRANSFERASE-RELATED-RELATED"/>
    <property type="match status" value="1"/>
</dbReference>
<dbReference type="InterPro" id="IPR011009">
    <property type="entry name" value="Kinase-like_dom_sf"/>
</dbReference>
<evidence type="ECO:0000313" key="2">
    <source>
        <dbReference type="EMBL" id="MEE2052151.1"/>
    </source>
</evidence>
<evidence type="ECO:0000259" key="1">
    <source>
        <dbReference type="Pfam" id="PF01636"/>
    </source>
</evidence>
<dbReference type="SUPFAM" id="SSF56112">
    <property type="entry name" value="Protein kinase-like (PK-like)"/>
    <property type="match status" value="1"/>
</dbReference>
<protein>
    <submittedName>
        <fullName evidence="2">Aminoglycoside phosphotransferase family protein</fullName>
        <ecNumber evidence="2">2.7.-.-</ecNumber>
    </submittedName>
</protein>
<reference evidence="2 3" key="1">
    <citation type="submission" date="2023-07" db="EMBL/GenBank/DDBJ databases">
        <authorList>
            <person name="Girao M."/>
            <person name="Carvalho M.F."/>
        </authorList>
    </citation>
    <scope>NUCLEOTIDE SEQUENCE [LARGE SCALE GENOMIC DNA]</scope>
    <source>
        <strain evidence="2 3">66/93</strain>
    </source>
</reference>
<dbReference type="GO" id="GO:0016740">
    <property type="term" value="F:transferase activity"/>
    <property type="evidence" value="ECO:0007669"/>
    <property type="project" value="UniProtKB-KW"/>
</dbReference>
<comment type="caution">
    <text evidence="2">The sequence shown here is derived from an EMBL/GenBank/DDBJ whole genome shotgun (WGS) entry which is preliminary data.</text>
</comment>
<dbReference type="Pfam" id="PF01636">
    <property type="entry name" value="APH"/>
    <property type="match status" value="1"/>
</dbReference>